<dbReference type="EMBL" id="AJIL01008336">
    <property type="protein sequence ID" value="KNE86739.1"/>
    <property type="molecule type" value="Genomic_DNA"/>
</dbReference>
<dbReference type="AlphaFoldDB" id="A0A0L0UJ39"/>
<organism evidence="2 3">
    <name type="scientific">Puccinia striiformis f. sp. tritici PST-78</name>
    <dbReference type="NCBI Taxonomy" id="1165861"/>
    <lineage>
        <taxon>Eukaryota</taxon>
        <taxon>Fungi</taxon>
        <taxon>Dikarya</taxon>
        <taxon>Basidiomycota</taxon>
        <taxon>Pucciniomycotina</taxon>
        <taxon>Pucciniomycetes</taxon>
        <taxon>Pucciniales</taxon>
        <taxon>Pucciniaceae</taxon>
        <taxon>Puccinia</taxon>
    </lineage>
</organism>
<evidence type="ECO:0000256" key="1">
    <source>
        <dbReference type="SAM" id="MobiDB-lite"/>
    </source>
</evidence>
<keyword evidence="3" id="KW-1185">Reference proteome</keyword>
<reference evidence="3" key="1">
    <citation type="submission" date="2014-03" db="EMBL/GenBank/DDBJ databases">
        <title>The Genome Sequence of Puccinia striiformis f. sp. tritici PST-78.</title>
        <authorList>
            <consortium name="The Broad Institute Genome Sequencing Platform"/>
            <person name="Cuomo C."/>
            <person name="Hulbert S."/>
            <person name="Chen X."/>
            <person name="Walker B."/>
            <person name="Young S.K."/>
            <person name="Zeng Q."/>
            <person name="Gargeya S."/>
            <person name="Fitzgerald M."/>
            <person name="Haas B."/>
            <person name="Abouelleil A."/>
            <person name="Alvarado L."/>
            <person name="Arachchi H.M."/>
            <person name="Berlin A.M."/>
            <person name="Chapman S.B."/>
            <person name="Goldberg J."/>
            <person name="Griggs A."/>
            <person name="Gujja S."/>
            <person name="Hansen M."/>
            <person name="Howarth C."/>
            <person name="Imamovic A."/>
            <person name="Larimer J."/>
            <person name="McCowan C."/>
            <person name="Montmayeur A."/>
            <person name="Murphy C."/>
            <person name="Neiman D."/>
            <person name="Pearson M."/>
            <person name="Priest M."/>
            <person name="Roberts A."/>
            <person name="Saif S."/>
            <person name="Shea T."/>
            <person name="Sisk P."/>
            <person name="Sykes S."/>
            <person name="Wortman J."/>
            <person name="Nusbaum C."/>
            <person name="Birren B."/>
        </authorList>
    </citation>
    <scope>NUCLEOTIDE SEQUENCE [LARGE SCALE GENOMIC DNA]</scope>
    <source>
        <strain evidence="3">race PST-78</strain>
    </source>
</reference>
<feature type="non-terminal residue" evidence="2">
    <location>
        <position position="116"/>
    </location>
</feature>
<evidence type="ECO:0000313" key="2">
    <source>
        <dbReference type="EMBL" id="KNE86739.1"/>
    </source>
</evidence>
<feature type="region of interest" description="Disordered" evidence="1">
    <location>
        <begin position="19"/>
        <end position="41"/>
    </location>
</feature>
<name>A0A0L0UJ39_9BASI</name>
<sequence length="116" mass="12730">MQKKDKLLDALKRGNYRAPIINLQPPEAGSENNNSDAAGYEVHEDFHPEDQSNPEADTLNVLSAWGLIPWDVMSSTNHNQPSQSRSPLLDPISVYVVPATIDFAGECCGRNTRGVP</sequence>
<protein>
    <submittedName>
        <fullName evidence="2">Uncharacterized protein</fullName>
    </submittedName>
</protein>
<gene>
    <name evidence="2" type="ORF">PSTG_19897</name>
</gene>
<proteinExistence type="predicted"/>
<comment type="caution">
    <text evidence="2">The sequence shown here is derived from an EMBL/GenBank/DDBJ whole genome shotgun (WGS) entry which is preliminary data.</text>
</comment>
<dbReference type="Proteomes" id="UP000054564">
    <property type="component" value="Unassembled WGS sequence"/>
</dbReference>
<evidence type="ECO:0000313" key="3">
    <source>
        <dbReference type="Proteomes" id="UP000054564"/>
    </source>
</evidence>
<accession>A0A0L0UJ39</accession>